<evidence type="ECO:0000313" key="3">
    <source>
        <dbReference type="EMBL" id="REG24028.1"/>
    </source>
</evidence>
<sequence>MRRGWAIGVGAGVLVLLLWLVWRPGTSPEPTSPAPGPSRRPQAETRATPRLWSNVTPSEPRGTLSIQGRVVGPWGPVSGAVIVALAPAPREWPDLPLQRGRREGPPSPCELLEDALPLLDLAAELRGTQEPRARATTDAQGNFRLEGLDGGAFALWAESGEGIGLRAEVAAGSTDVEVRLGPGRTFSGTVYDEQGGPVAGALVTTLQRDAGRFVETFTNDEGRFLLGPLPWGRYDVLFSKEGRVPVRLTPGPLVRVTLPAPRRLSGQVVDARGAVPGVTVQAEGGTRVAPAVTDVKGRFQLEGLCPGRYVLTASHAERHARLEVSAEVQGERESIVLLLRNRLRLSGRVLGTSGQPIENAEVLVFSETPRWSDEVRTDARGGFLFERLVPGTYTVVVLAERHERLEVPPRQLLESRELPPLTLKEREVRPRAQAQEGASLEVEWVDVTGQPVSQALVQLHRGGPSGETATTGRDGRAVFQGLSPGRYVVTPRAREAWIRYAPRTVELRSEETRKIRLQPEEGWILSGQLVDAEGRPLEGANLSASRWVERGAPAEADSSGRLRSDSVQGLSGPEGRFTLANLPEGPCTLRVELPGYVLDARASSGLDERAASRDEAVVSPGGPDVRLVLRSRGRLLGRVVREDGGPITSFRINNETVSHPEGRFSLPLGYARTWIIEALGFSPVRRRGSAPRGEDLDLGDVVLVEDRTVRGRVLEAGTSAPVAGAWVEVGHSRARSSGGRMDPSTYTLPDGSFTVEGVKAGKRSVRVSHPDWPPARVLLAEEQGEVTVVLEPGATLEGRVESAGAPVRSGVVRLRSEEGEVLTTLGFGEGRYSLRSIAAGRYLVQVEGQSEQGPALLFPVREVTLSRGDRVTLDFIEQSEGALLEVLVPERNLEVHLIPGDLPIMGPKDGLYSKLRSGLMGKTVREGVQRFPRLPAGRYTLFAMRRSEDSTEVHREELELPASGEVTFTLLPQWILYDD</sequence>
<dbReference type="GO" id="GO:0004180">
    <property type="term" value="F:carboxypeptidase activity"/>
    <property type="evidence" value="ECO:0007669"/>
    <property type="project" value="UniProtKB-KW"/>
</dbReference>
<keyword evidence="3" id="KW-0121">Carboxypeptidase</keyword>
<dbReference type="Gene3D" id="2.60.40.10">
    <property type="entry name" value="Immunoglobulins"/>
    <property type="match status" value="1"/>
</dbReference>
<reference evidence="3 4" key="1">
    <citation type="submission" date="2018-08" db="EMBL/GenBank/DDBJ databases">
        <title>Genomic Encyclopedia of Archaeal and Bacterial Type Strains, Phase II (KMG-II): from individual species to whole genera.</title>
        <authorList>
            <person name="Goeker M."/>
        </authorList>
    </citation>
    <scope>NUCLEOTIDE SEQUENCE [LARGE SCALE GENOMIC DNA]</scope>
    <source>
        <strain evidence="3 4">DSM 2261</strain>
    </source>
</reference>
<accession>A0ABX9JPU3</accession>
<comment type="caution">
    <text evidence="3">The sequence shown here is derived from an EMBL/GenBank/DDBJ whole genome shotgun (WGS) entry which is preliminary data.</text>
</comment>
<dbReference type="InterPro" id="IPR013783">
    <property type="entry name" value="Ig-like_fold"/>
</dbReference>
<dbReference type="InterPro" id="IPR008969">
    <property type="entry name" value="CarboxyPept-like_regulatory"/>
</dbReference>
<keyword evidence="3" id="KW-0645">Protease</keyword>
<evidence type="ECO:0000256" key="1">
    <source>
        <dbReference type="ARBA" id="ARBA00022729"/>
    </source>
</evidence>
<dbReference type="SUPFAM" id="SSF49464">
    <property type="entry name" value="Carboxypeptidase regulatory domain-like"/>
    <property type="match status" value="4"/>
</dbReference>
<evidence type="ECO:0000256" key="2">
    <source>
        <dbReference type="SAM" id="MobiDB-lite"/>
    </source>
</evidence>
<dbReference type="SUPFAM" id="SSF49452">
    <property type="entry name" value="Starch-binding domain-like"/>
    <property type="match status" value="1"/>
</dbReference>
<dbReference type="PANTHER" id="PTHR23303">
    <property type="entry name" value="CARBOXYPEPTIDASE REGULATORY REGION-CONTAINING"/>
    <property type="match status" value="1"/>
</dbReference>
<dbReference type="InterPro" id="IPR013784">
    <property type="entry name" value="Carb-bd-like_fold"/>
</dbReference>
<dbReference type="Proteomes" id="UP000256345">
    <property type="component" value="Unassembled WGS sequence"/>
</dbReference>
<keyword evidence="4" id="KW-1185">Reference proteome</keyword>
<proteinExistence type="predicted"/>
<name>A0ABX9JPU3_9BACT</name>
<keyword evidence="1" id="KW-0732">Signal</keyword>
<dbReference type="EMBL" id="QUMU01000015">
    <property type="protein sequence ID" value="REG24028.1"/>
    <property type="molecule type" value="Genomic_DNA"/>
</dbReference>
<keyword evidence="3" id="KW-0378">Hydrolase</keyword>
<dbReference type="SUPFAM" id="SSF49478">
    <property type="entry name" value="Cna protein B-type domain"/>
    <property type="match status" value="1"/>
</dbReference>
<protein>
    <submittedName>
        <fullName evidence="3">Carboxypeptidase family protein</fullName>
    </submittedName>
</protein>
<dbReference type="InterPro" id="IPR051417">
    <property type="entry name" value="SDr/BOS_complex"/>
</dbReference>
<gene>
    <name evidence="3" type="ORF">ATI61_11567</name>
</gene>
<feature type="region of interest" description="Disordered" evidence="2">
    <location>
        <begin position="551"/>
        <end position="570"/>
    </location>
</feature>
<organism evidence="3 4">
    <name type="scientific">Archangium gephyra</name>
    <dbReference type="NCBI Taxonomy" id="48"/>
    <lineage>
        <taxon>Bacteria</taxon>
        <taxon>Pseudomonadati</taxon>
        <taxon>Myxococcota</taxon>
        <taxon>Myxococcia</taxon>
        <taxon>Myxococcales</taxon>
        <taxon>Cystobacterineae</taxon>
        <taxon>Archangiaceae</taxon>
        <taxon>Archangium</taxon>
    </lineage>
</organism>
<evidence type="ECO:0000313" key="4">
    <source>
        <dbReference type="Proteomes" id="UP000256345"/>
    </source>
</evidence>
<dbReference type="RefSeq" id="WP_047857523.1">
    <property type="nucleotide sequence ID" value="NZ_CP011509.1"/>
</dbReference>
<dbReference type="Pfam" id="PF13620">
    <property type="entry name" value="CarboxypepD_reg"/>
    <property type="match status" value="3"/>
</dbReference>
<dbReference type="PANTHER" id="PTHR23303:SF14">
    <property type="entry name" value="BOS COMPLEX SUBUNIT NOMO1-RELATED"/>
    <property type="match status" value="1"/>
</dbReference>
<feature type="region of interest" description="Disordered" evidence="2">
    <location>
        <begin position="27"/>
        <end position="51"/>
    </location>
</feature>
<dbReference type="Gene3D" id="2.60.40.1120">
    <property type="entry name" value="Carboxypeptidase-like, regulatory domain"/>
    <property type="match status" value="4"/>
</dbReference>